<accession>A0A1I7RR08</accession>
<proteinExistence type="predicted"/>
<dbReference type="WBParaSite" id="BXY_0315400.1">
    <property type="protein sequence ID" value="BXY_0315400.1"/>
    <property type="gene ID" value="BXY_0315400"/>
</dbReference>
<evidence type="ECO:0000313" key="2">
    <source>
        <dbReference type="WBParaSite" id="BXY_0315400.1"/>
    </source>
</evidence>
<evidence type="ECO:0000313" key="1">
    <source>
        <dbReference type="Proteomes" id="UP000095284"/>
    </source>
</evidence>
<sequence>MKSTLKLPSRAHMLRRQKVGLSLPKGSLTRPVEAFERAFPIVPYLPSPPLRCFCVLFLDSSADESKWERHYEEWDRGAIDYTGRDAFENIQKQFEKALNE</sequence>
<dbReference type="AlphaFoldDB" id="A0A1I7RR08"/>
<name>A0A1I7RR08_BURXY</name>
<dbReference type="Proteomes" id="UP000095284">
    <property type="component" value="Unplaced"/>
</dbReference>
<reference evidence="2" key="1">
    <citation type="submission" date="2016-11" db="UniProtKB">
        <authorList>
            <consortium name="WormBaseParasite"/>
        </authorList>
    </citation>
    <scope>IDENTIFICATION</scope>
</reference>
<protein>
    <submittedName>
        <fullName evidence="2">Uncharacterized protein</fullName>
    </submittedName>
</protein>
<organism evidence="1 2">
    <name type="scientific">Bursaphelenchus xylophilus</name>
    <name type="common">Pinewood nematode worm</name>
    <name type="synonym">Aphelenchoides xylophilus</name>
    <dbReference type="NCBI Taxonomy" id="6326"/>
    <lineage>
        <taxon>Eukaryota</taxon>
        <taxon>Metazoa</taxon>
        <taxon>Ecdysozoa</taxon>
        <taxon>Nematoda</taxon>
        <taxon>Chromadorea</taxon>
        <taxon>Rhabditida</taxon>
        <taxon>Tylenchina</taxon>
        <taxon>Tylenchomorpha</taxon>
        <taxon>Aphelenchoidea</taxon>
        <taxon>Aphelenchoididae</taxon>
        <taxon>Bursaphelenchus</taxon>
    </lineage>
</organism>
<dbReference type="eggNOG" id="KOG1950">
    <property type="taxonomic scope" value="Eukaryota"/>
</dbReference>